<dbReference type="InterPro" id="IPR012946">
    <property type="entry name" value="X8"/>
</dbReference>
<keyword evidence="2" id="KW-1003">Cell membrane</keyword>
<evidence type="ECO:0000256" key="4">
    <source>
        <dbReference type="ARBA" id="ARBA00022729"/>
    </source>
</evidence>
<evidence type="ECO:0000256" key="7">
    <source>
        <dbReference type="ARBA" id="ARBA00023180"/>
    </source>
</evidence>
<keyword evidence="3" id="KW-0336">GPI-anchor</keyword>
<feature type="domain" description="X8" evidence="9">
    <location>
        <begin position="64"/>
        <end position="149"/>
    </location>
</feature>
<name>A0A9Q0QY26_9MAGN</name>
<dbReference type="GO" id="GO:0009506">
    <property type="term" value="C:plasmodesma"/>
    <property type="evidence" value="ECO:0007669"/>
    <property type="project" value="UniProtKB-ARBA"/>
</dbReference>
<evidence type="ECO:0000313" key="10">
    <source>
        <dbReference type="EMBL" id="KAJ4975972.1"/>
    </source>
</evidence>
<dbReference type="PANTHER" id="PTHR31044:SF33">
    <property type="entry name" value="PLASMODESMATA CALLOSE-BINDING PROTEIN 5"/>
    <property type="match status" value="1"/>
</dbReference>
<dbReference type="PANTHER" id="PTHR31044">
    <property type="entry name" value="BETA-1,3 GLUCANASE"/>
    <property type="match status" value="1"/>
</dbReference>
<evidence type="ECO:0000256" key="5">
    <source>
        <dbReference type="ARBA" id="ARBA00023136"/>
    </source>
</evidence>
<dbReference type="Gene3D" id="1.20.58.1040">
    <property type="match status" value="1"/>
</dbReference>
<comment type="caution">
    <text evidence="10">The sequence shown here is derived from an EMBL/GenBank/DDBJ whole genome shotgun (WGS) entry which is preliminary data.</text>
</comment>
<protein>
    <recommendedName>
        <fullName evidence="9">X8 domain-containing protein</fullName>
    </recommendedName>
</protein>
<evidence type="ECO:0000259" key="9">
    <source>
        <dbReference type="SMART" id="SM00768"/>
    </source>
</evidence>
<feature type="signal peptide" evidence="8">
    <location>
        <begin position="1"/>
        <end position="33"/>
    </location>
</feature>
<keyword evidence="3" id="KW-0449">Lipoprotein</keyword>
<evidence type="ECO:0000256" key="1">
    <source>
        <dbReference type="ARBA" id="ARBA00004609"/>
    </source>
</evidence>
<keyword evidence="4 8" id="KW-0732">Signal</keyword>
<feature type="chain" id="PRO_5040486927" description="X8 domain-containing protein" evidence="8">
    <location>
        <begin position="34"/>
        <end position="181"/>
    </location>
</feature>
<dbReference type="Pfam" id="PF07983">
    <property type="entry name" value="X8"/>
    <property type="match status" value="1"/>
</dbReference>
<evidence type="ECO:0000313" key="11">
    <source>
        <dbReference type="Proteomes" id="UP001141806"/>
    </source>
</evidence>
<dbReference type="EMBL" id="JAMYWD010000003">
    <property type="protein sequence ID" value="KAJ4975972.1"/>
    <property type="molecule type" value="Genomic_DNA"/>
</dbReference>
<dbReference type="InterPro" id="IPR044788">
    <property type="entry name" value="X8_dom_prot"/>
</dbReference>
<evidence type="ECO:0000256" key="6">
    <source>
        <dbReference type="ARBA" id="ARBA00023157"/>
    </source>
</evidence>
<dbReference type="SMART" id="SM00768">
    <property type="entry name" value="X8"/>
    <property type="match status" value="1"/>
</dbReference>
<evidence type="ECO:0000256" key="2">
    <source>
        <dbReference type="ARBA" id="ARBA00022475"/>
    </source>
</evidence>
<evidence type="ECO:0000256" key="8">
    <source>
        <dbReference type="SAM" id="SignalP"/>
    </source>
</evidence>
<comment type="subcellular location">
    <subcellularLocation>
        <location evidence="1">Cell membrane</location>
        <topology evidence="1">Lipid-anchor</topology>
        <topology evidence="1">GPI-anchor</topology>
    </subcellularLocation>
</comment>
<dbReference type="GO" id="GO:0098552">
    <property type="term" value="C:side of membrane"/>
    <property type="evidence" value="ECO:0007669"/>
    <property type="project" value="UniProtKB-KW"/>
</dbReference>
<organism evidence="10 11">
    <name type="scientific">Protea cynaroides</name>
    <dbReference type="NCBI Taxonomy" id="273540"/>
    <lineage>
        <taxon>Eukaryota</taxon>
        <taxon>Viridiplantae</taxon>
        <taxon>Streptophyta</taxon>
        <taxon>Embryophyta</taxon>
        <taxon>Tracheophyta</taxon>
        <taxon>Spermatophyta</taxon>
        <taxon>Magnoliopsida</taxon>
        <taxon>Proteales</taxon>
        <taxon>Proteaceae</taxon>
        <taxon>Protea</taxon>
    </lineage>
</organism>
<keyword evidence="7" id="KW-0325">Glycoprotein</keyword>
<keyword evidence="11" id="KW-1185">Reference proteome</keyword>
<evidence type="ECO:0000256" key="3">
    <source>
        <dbReference type="ARBA" id="ARBA00022622"/>
    </source>
</evidence>
<gene>
    <name evidence="10" type="ORF">NE237_001078</name>
</gene>
<dbReference type="GO" id="GO:0005886">
    <property type="term" value="C:plasma membrane"/>
    <property type="evidence" value="ECO:0007669"/>
    <property type="project" value="UniProtKB-SubCell"/>
</dbReference>
<sequence>MAVIRTCSSLHLHLHLHLHHFLLLLSFIVITASVHCTERPSEVTFAYSSRNLNLKSKAYSRAPLWCVAKNNAEDSALQTALDWTCGQGGADCGPIQQGGPCYDPNNLQNMASYAFNDYFLKHGTRRDSCNFGNNGDLSSLDPSRGKCIFPSSSVVVSGSFGGTAQVGPTGADLSGCEAISR</sequence>
<keyword evidence="5" id="KW-0472">Membrane</keyword>
<dbReference type="OrthoDB" id="1919050at2759"/>
<dbReference type="AlphaFoldDB" id="A0A9Q0QY26"/>
<proteinExistence type="predicted"/>
<dbReference type="Proteomes" id="UP001141806">
    <property type="component" value="Unassembled WGS sequence"/>
</dbReference>
<reference evidence="10" key="1">
    <citation type="journal article" date="2023" name="Plant J.">
        <title>The genome of the king protea, Protea cynaroides.</title>
        <authorList>
            <person name="Chang J."/>
            <person name="Duong T.A."/>
            <person name="Schoeman C."/>
            <person name="Ma X."/>
            <person name="Roodt D."/>
            <person name="Barker N."/>
            <person name="Li Z."/>
            <person name="Van de Peer Y."/>
            <person name="Mizrachi E."/>
        </authorList>
    </citation>
    <scope>NUCLEOTIDE SEQUENCE</scope>
    <source>
        <tissue evidence="10">Young leaves</tissue>
    </source>
</reference>
<keyword evidence="6" id="KW-1015">Disulfide bond</keyword>
<accession>A0A9Q0QY26</accession>
<dbReference type="FunFam" id="1.20.58.1040:FF:000001">
    <property type="entry name" value="Glucan endo-1,3-beta-glucosidase 4"/>
    <property type="match status" value="1"/>
</dbReference>